<evidence type="ECO:0000313" key="4">
    <source>
        <dbReference type="Proteomes" id="UP000682967"/>
    </source>
</evidence>
<dbReference type="OrthoDB" id="275579at2157"/>
<dbReference type="EMBL" id="AOLR01000058">
    <property type="protein sequence ID" value="EMA08708.1"/>
    <property type="molecule type" value="Genomic_DNA"/>
</dbReference>
<dbReference type="Proteomes" id="UP000682967">
    <property type="component" value="Plasmid pHsi540"/>
</dbReference>
<dbReference type="Gene3D" id="1.25.10.10">
    <property type="entry name" value="Leucine-rich Repeat Variant"/>
    <property type="match status" value="1"/>
</dbReference>
<dbReference type="KEGG" id="hsin:KDQ40_18875"/>
<keyword evidence="2" id="KW-0614">Plasmid</keyword>
<evidence type="ECO:0000313" key="3">
    <source>
        <dbReference type="Proteomes" id="UP000011659"/>
    </source>
</evidence>
<reference evidence="1 3" key="1">
    <citation type="journal article" date="2014" name="PLoS Genet.">
        <title>Phylogenetically driven sequencing of extremely halophilic archaea reveals strategies for static and dynamic osmo-response.</title>
        <authorList>
            <person name="Becker E.A."/>
            <person name="Seitzer P.M."/>
            <person name="Tritt A."/>
            <person name="Larsen D."/>
            <person name="Krusor M."/>
            <person name="Yao A.I."/>
            <person name="Wu D."/>
            <person name="Madern D."/>
            <person name="Eisen J.A."/>
            <person name="Darling A.E."/>
            <person name="Facciotti M.T."/>
        </authorList>
    </citation>
    <scope>NUCLEOTIDE SEQUENCE [LARGE SCALE GENOMIC DNA]</scope>
    <source>
        <strain evidence="1 3">ATCC 33800</strain>
    </source>
</reference>
<dbReference type="EMBL" id="CP073368">
    <property type="protein sequence ID" value="QUJ74033.1"/>
    <property type="molecule type" value="Genomic_DNA"/>
</dbReference>
<dbReference type="Proteomes" id="UP000011659">
    <property type="component" value="Unassembled WGS sequence"/>
</dbReference>
<organism evidence="1 3">
    <name type="scientific">Haloarcula marismortui ATCC 33800</name>
    <dbReference type="NCBI Taxonomy" id="662476"/>
    <lineage>
        <taxon>Archaea</taxon>
        <taxon>Methanobacteriati</taxon>
        <taxon>Methanobacteriota</taxon>
        <taxon>Stenosarchaea group</taxon>
        <taxon>Halobacteria</taxon>
        <taxon>Halobacteriales</taxon>
        <taxon>Haloarculaceae</taxon>
        <taxon>Haloarcula</taxon>
    </lineage>
</organism>
<dbReference type="InterPro" id="IPR011989">
    <property type="entry name" value="ARM-like"/>
</dbReference>
<protein>
    <submittedName>
        <fullName evidence="1">Uncharacterized protein</fullName>
    </submittedName>
</protein>
<name>M0JK36_9EURY</name>
<keyword evidence="3" id="KW-1185">Reference proteome</keyword>
<accession>M0JK36</accession>
<dbReference type="RefSeq" id="WP_004966713.1">
    <property type="nucleotide sequence ID" value="NZ_AOLR01000058.1"/>
</dbReference>
<dbReference type="SUPFAM" id="SSF48371">
    <property type="entry name" value="ARM repeat"/>
    <property type="match status" value="1"/>
</dbReference>
<reference evidence="2" key="2">
    <citation type="submission" date="2021-04" db="EMBL/GenBank/DDBJ databases">
        <title>Complete Genome sequence and Methylome Analysis of the Haloarchaeon Haloarcula sinaiiensis.</title>
        <authorList>
            <person name="Fomenkov A."/>
            <person name="DasSarma P."/>
            <person name="DasSarma S."/>
            <person name="Roberts R.J."/>
        </authorList>
    </citation>
    <scope>NUCLEOTIDE SEQUENCE</scope>
    <source>
        <strain evidence="2">ATCC 33800</strain>
        <plasmid evidence="2">pHsi540</plasmid>
    </source>
</reference>
<dbReference type="AlphaFoldDB" id="M0JK36"/>
<sequence>MPHQVEQEHLKTLLQPMLESGDGEALIGQFDDHIRASATGGSAWDFRELIFDLVVDFLDSDDPQAVRTTARIIRRNKGVYGGSSKLDDIVETLTGITGGRKITTASEAALTLGFLLSTRPRDRDLPSWDGSNPLSQQGMKDLDQQQLVPETPDGPGFIDDVDDAFVDDAIDALIENIDRKDYKRSTNWDVGEACTLAIGFIGYQSPERVEAAVPTLLEATTQNDTDFRTILYALSCIGYSRPGLLGGDVIQRIESLAENKPGDVPWGIKVQAQVANRKIGHAPVWLGKIGTFPGPDLEPIFEKLFRFMLGKFPSYNEEVSNAVVDIVDSRPDDAIPLLADELEAVVNGNARTFSYPSNLMGILREVSDLRPAEMEPVAAKAVDIYSQQGMEHYWYDLASDLLQNVHQVDPSHIPSGLEPTLRDFLEDEKRASVKSSTQQLIDTIG</sequence>
<dbReference type="PATRIC" id="fig|662476.7.peg.4069"/>
<gene>
    <name evidence="1" type="ORF">C436_20453</name>
    <name evidence="2" type="ORF">KDQ40_18875</name>
</gene>
<evidence type="ECO:0000313" key="2">
    <source>
        <dbReference type="EMBL" id="QUJ74033.1"/>
    </source>
</evidence>
<proteinExistence type="predicted"/>
<dbReference type="GeneID" id="64825065"/>
<dbReference type="InterPro" id="IPR016024">
    <property type="entry name" value="ARM-type_fold"/>
</dbReference>
<evidence type="ECO:0000313" key="1">
    <source>
        <dbReference type="EMBL" id="EMA08708.1"/>
    </source>
</evidence>
<geneLocation type="plasmid" evidence="2 4">
    <name>pHsi540</name>
</geneLocation>